<dbReference type="Pfam" id="PF00241">
    <property type="entry name" value="Cofilin_ADF"/>
    <property type="match status" value="1"/>
</dbReference>
<dbReference type="AlphaFoldDB" id="A0A7S1F085"/>
<dbReference type="PRINTS" id="PR00006">
    <property type="entry name" value="COFILIN"/>
</dbReference>
<dbReference type="SMART" id="SM00102">
    <property type="entry name" value="ADF"/>
    <property type="match status" value="1"/>
</dbReference>
<dbReference type="InterPro" id="IPR017904">
    <property type="entry name" value="ADF/Cofilin"/>
</dbReference>
<sequence length="135" mass="15511">MSGVTVHEDCMTKYNEIKMGKALRFALFKIENKKQIVFDSEGPKDLSFEDFAKSLPTGEPRYALCDIDYTSEDGRPQTKLTFVFWSPDDCGVKERMLYASSKDAIKKKFTGIMKELQANDMGDLKWDDVESKMRL</sequence>
<dbReference type="CDD" id="cd11286">
    <property type="entry name" value="ADF_cofilin_like"/>
    <property type="match status" value="1"/>
</dbReference>
<dbReference type="EMBL" id="HBFQ01014347">
    <property type="protein sequence ID" value="CAD8835585.1"/>
    <property type="molecule type" value="Transcribed_RNA"/>
</dbReference>
<dbReference type="InterPro" id="IPR002108">
    <property type="entry name" value="ADF-H"/>
</dbReference>
<evidence type="ECO:0000313" key="4">
    <source>
        <dbReference type="EMBL" id="CAD8835585.1"/>
    </source>
</evidence>
<accession>A0A7S1F085</accession>
<comment type="similarity">
    <text evidence="1">Belongs to the actin-binding proteins ADF family.</text>
</comment>
<dbReference type="InterPro" id="IPR029006">
    <property type="entry name" value="ADF-H/Gelsolin-like_dom_sf"/>
</dbReference>
<reference evidence="4" key="1">
    <citation type="submission" date="2021-01" db="EMBL/GenBank/DDBJ databases">
        <authorList>
            <person name="Corre E."/>
            <person name="Pelletier E."/>
            <person name="Niang G."/>
            <person name="Scheremetjew M."/>
            <person name="Finn R."/>
            <person name="Kale V."/>
            <person name="Holt S."/>
            <person name="Cochrane G."/>
            <person name="Meng A."/>
            <person name="Brown T."/>
            <person name="Cohen L."/>
        </authorList>
    </citation>
    <scope>NUCLEOTIDE SEQUENCE</scope>
</reference>
<protein>
    <recommendedName>
        <fullName evidence="3">ADF-H domain-containing protein</fullName>
    </recommendedName>
</protein>
<proteinExistence type="inferred from homology"/>
<feature type="domain" description="ADF-H" evidence="3">
    <location>
        <begin position="3"/>
        <end position="134"/>
    </location>
</feature>
<dbReference type="GO" id="GO:0015629">
    <property type="term" value="C:actin cytoskeleton"/>
    <property type="evidence" value="ECO:0007669"/>
    <property type="project" value="InterPro"/>
</dbReference>
<name>A0A7S1F085_NOCSC</name>
<dbReference type="GO" id="GO:0030042">
    <property type="term" value="P:actin filament depolymerization"/>
    <property type="evidence" value="ECO:0007669"/>
    <property type="project" value="InterPro"/>
</dbReference>
<dbReference type="PANTHER" id="PTHR11913">
    <property type="entry name" value="COFILIN-RELATED"/>
    <property type="match status" value="1"/>
</dbReference>
<evidence type="ECO:0000256" key="2">
    <source>
        <dbReference type="ARBA" id="ARBA00023203"/>
    </source>
</evidence>
<dbReference type="Gene3D" id="3.40.20.10">
    <property type="entry name" value="Severin"/>
    <property type="match status" value="1"/>
</dbReference>
<gene>
    <name evidence="4" type="ORF">NSCI0253_LOCUS9933</name>
</gene>
<dbReference type="SUPFAM" id="SSF55753">
    <property type="entry name" value="Actin depolymerizing proteins"/>
    <property type="match status" value="1"/>
</dbReference>
<dbReference type="PROSITE" id="PS51263">
    <property type="entry name" value="ADF_H"/>
    <property type="match status" value="1"/>
</dbReference>
<keyword evidence="2" id="KW-0009">Actin-binding</keyword>
<evidence type="ECO:0000256" key="1">
    <source>
        <dbReference type="ARBA" id="ARBA00006844"/>
    </source>
</evidence>
<dbReference type="GO" id="GO:0003779">
    <property type="term" value="F:actin binding"/>
    <property type="evidence" value="ECO:0007669"/>
    <property type="project" value="UniProtKB-KW"/>
</dbReference>
<evidence type="ECO:0000259" key="3">
    <source>
        <dbReference type="PROSITE" id="PS51263"/>
    </source>
</evidence>
<organism evidence="4">
    <name type="scientific">Noctiluca scintillans</name>
    <name type="common">Sea sparkle</name>
    <name type="synonym">Red tide dinoflagellate</name>
    <dbReference type="NCBI Taxonomy" id="2966"/>
    <lineage>
        <taxon>Eukaryota</taxon>
        <taxon>Sar</taxon>
        <taxon>Alveolata</taxon>
        <taxon>Dinophyceae</taxon>
        <taxon>Noctilucales</taxon>
        <taxon>Noctilucaceae</taxon>
        <taxon>Noctiluca</taxon>
    </lineage>
</organism>